<dbReference type="Pfam" id="PF20256">
    <property type="entry name" value="MoCoBD_2"/>
    <property type="match status" value="1"/>
</dbReference>
<dbReference type="Gene3D" id="3.30.365.10">
    <property type="entry name" value="Aldehyde oxidase/xanthine dehydrogenase, molybdopterin binding domain"/>
    <property type="match status" value="1"/>
</dbReference>
<dbReference type="GO" id="GO:0016491">
    <property type="term" value="F:oxidoreductase activity"/>
    <property type="evidence" value="ECO:0007669"/>
    <property type="project" value="InterPro"/>
</dbReference>
<dbReference type="AlphaFoldDB" id="A0A2T6ZFJ3"/>
<dbReference type="InterPro" id="IPR037165">
    <property type="entry name" value="AldOxase/xan_DH_Mopterin-bd_sf"/>
</dbReference>
<dbReference type="OrthoDB" id="8300278at2759"/>
<dbReference type="GO" id="GO:0005506">
    <property type="term" value="F:iron ion binding"/>
    <property type="evidence" value="ECO:0007669"/>
    <property type="project" value="InterPro"/>
</dbReference>
<accession>A0A2T6ZFJ3</accession>
<feature type="domain" description="Aldehyde oxidase/xanthine dehydrogenase second molybdopterin binding" evidence="1">
    <location>
        <begin position="98"/>
        <end position="140"/>
    </location>
</feature>
<organism evidence="2 3">
    <name type="scientific">Tuber borchii</name>
    <name type="common">White truffle</name>
    <dbReference type="NCBI Taxonomy" id="42251"/>
    <lineage>
        <taxon>Eukaryota</taxon>
        <taxon>Fungi</taxon>
        <taxon>Dikarya</taxon>
        <taxon>Ascomycota</taxon>
        <taxon>Pezizomycotina</taxon>
        <taxon>Pezizomycetes</taxon>
        <taxon>Pezizales</taxon>
        <taxon>Tuberaceae</taxon>
        <taxon>Tuber</taxon>
    </lineage>
</organism>
<dbReference type="PANTHER" id="PTHR45444">
    <property type="entry name" value="XANTHINE DEHYDROGENASE"/>
    <property type="match status" value="1"/>
</dbReference>
<name>A0A2T6ZFJ3_TUBBO</name>
<dbReference type="PANTHER" id="PTHR45444:SF3">
    <property type="entry name" value="XANTHINE DEHYDROGENASE"/>
    <property type="match status" value="1"/>
</dbReference>
<evidence type="ECO:0000313" key="3">
    <source>
        <dbReference type="Proteomes" id="UP000244722"/>
    </source>
</evidence>
<comment type="caution">
    <text evidence="2">The sequence shown here is derived from an EMBL/GenBank/DDBJ whole genome shotgun (WGS) entry which is preliminary data.</text>
</comment>
<dbReference type="InterPro" id="IPR016208">
    <property type="entry name" value="Ald_Oxase/xanthine_DH-like"/>
</dbReference>
<proteinExistence type="predicted"/>
<dbReference type="InterPro" id="IPR046867">
    <property type="entry name" value="AldOxase/xan_DH_MoCoBD2"/>
</dbReference>
<dbReference type="STRING" id="42251.A0A2T6ZFJ3"/>
<dbReference type="EMBL" id="NESQ01000310">
    <property type="protein sequence ID" value="PUU74271.1"/>
    <property type="molecule type" value="Genomic_DNA"/>
</dbReference>
<reference evidence="2 3" key="1">
    <citation type="submission" date="2017-04" db="EMBL/GenBank/DDBJ databases">
        <title>Draft genome sequence of Tuber borchii Vittad., a whitish edible truffle.</title>
        <authorList>
            <consortium name="DOE Joint Genome Institute"/>
            <person name="Murat C."/>
            <person name="Kuo A."/>
            <person name="Barry K.W."/>
            <person name="Clum A."/>
            <person name="Dockter R.B."/>
            <person name="Fauchery L."/>
            <person name="Iotti M."/>
            <person name="Kohler A."/>
            <person name="Labutti K."/>
            <person name="Lindquist E.A."/>
            <person name="Lipzen A."/>
            <person name="Ohm R.A."/>
            <person name="Wang M."/>
            <person name="Grigoriev I.V."/>
            <person name="Zambonelli A."/>
            <person name="Martin F.M."/>
        </authorList>
    </citation>
    <scope>NUCLEOTIDE SEQUENCE [LARGE SCALE GENOMIC DNA]</scope>
    <source>
        <strain evidence="2 3">Tbo3840</strain>
    </source>
</reference>
<dbReference type="Proteomes" id="UP000244722">
    <property type="component" value="Unassembled WGS sequence"/>
</dbReference>
<dbReference type="SUPFAM" id="SSF56003">
    <property type="entry name" value="Molybdenum cofactor-binding domain"/>
    <property type="match status" value="1"/>
</dbReference>
<evidence type="ECO:0000313" key="2">
    <source>
        <dbReference type="EMBL" id="PUU74271.1"/>
    </source>
</evidence>
<protein>
    <recommendedName>
        <fullName evidence="1">Aldehyde oxidase/xanthine dehydrogenase second molybdopterin binding domain-containing protein</fullName>
    </recommendedName>
</protein>
<keyword evidence="3" id="KW-1185">Reference proteome</keyword>
<gene>
    <name evidence="2" type="ORF">B9Z19DRAFT_1133579</name>
</gene>
<sequence length="140" mass="15349">MSYPELQMGDHKRSLGFNFTQTVMGQLFTKNSLLVAKVMKQGLNCAAYGFAVEPLEIIFTSEISLNTVANASLTAGFSGSELNIMATQLGNYMDPLLMYFYFTQGAAISEVELDVLTGSHTVLRTYRKKDVSSSINPAID</sequence>
<evidence type="ECO:0000259" key="1">
    <source>
        <dbReference type="Pfam" id="PF20256"/>
    </source>
</evidence>